<evidence type="ECO:0000256" key="5">
    <source>
        <dbReference type="ARBA" id="ARBA00022741"/>
    </source>
</evidence>
<name>A0A9W7DFH2_AMBMO</name>
<keyword evidence="6" id="KW-0498">Mitosis</keyword>
<evidence type="ECO:0000256" key="7">
    <source>
        <dbReference type="ARBA" id="ARBA00022840"/>
    </source>
</evidence>
<dbReference type="PANTHER" id="PTHR18937:SF172">
    <property type="entry name" value="STRUCTURAL MAINTENANCE OF CHROMOSOMES PROTEIN"/>
    <property type="match status" value="1"/>
</dbReference>
<evidence type="ECO:0000313" key="14">
    <source>
        <dbReference type="EMBL" id="GMG22147.1"/>
    </source>
</evidence>
<evidence type="ECO:0000256" key="10">
    <source>
        <dbReference type="ARBA" id="ARBA00023242"/>
    </source>
</evidence>
<dbReference type="GO" id="GO:0007076">
    <property type="term" value="P:mitotic chromosome condensation"/>
    <property type="evidence" value="ECO:0007669"/>
    <property type="project" value="TreeGrafter"/>
</dbReference>
<organism evidence="14 15">
    <name type="scientific">Ambrosiozyma monospora</name>
    <name type="common">Yeast</name>
    <name type="synonym">Endomycopsis monosporus</name>
    <dbReference type="NCBI Taxonomy" id="43982"/>
    <lineage>
        <taxon>Eukaryota</taxon>
        <taxon>Fungi</taxon>
        <taxon>Dikarya</taxon>
        <taxon>Ascomycota</taxon>
        <taxon>Saccharomycotina</taxon>
        <taxon>Pichiomycetes</taxon>
        <taxon>Pichiales</taxon>
        <taxon>Pichiaceae</taxon>
        <taxon>Ambrosiozyma</taxon>
    </lineage>
</organism>
<dbReference type="GO" id="GO:0005634">
    <property type="term" value="C:nucleus"/>
    <property type="evidence" value="ECO:0007669"/>
    <property type="project" value="UniProtKB-SubCell"/>
</dbReference>
<feature type="coiled-coil region" evidence="12">
    <location>
        <begin position="400"/>
        <end position="427"/>
    </location>
</feature>
<proteinExistence type="inferred from homology"/>
<comment type="subcellular location">
    <subcellularLocation>
        <location evidence="1">Nucleus</location>
    </subcellularLocation>
</comment>
<evidence type="ECO:0000256" key="1">
    <source>
        <dbReference type="ARBA" id="ARBA00004123"/>
    </source>
</evidence>
<keyword evidence="10" id="KW-0539">Nucleus</keyword>
<keyword evidence="5" id="KW-0547">Nucleotide-binding</keyword>
<evidence type="ECO:0000256" key="3">
    <source>
        <dbReference type="ARBA" id="ARBA00018693"/>
    </source>
</evidence>
<evidence type="ECO:0000256" key="6">
    <source>
        <dbReference type="ARBA" id="ARBA00022776"/>
    </source>
</evidence>
<dbReference type="Proteomes" id="UP001165063">
    <property type="component" value="Unassembled WGS sequence"/>
</dbReference>
<evidence type="ECO:0000259" key="13">
    <source>
        <dbReference type="Pfam" id="PF02463"/>
    </source>
</evidence>
<dbReference type="InterPro" id="IPR036277">
    <property type="entry name" value="SMC_hinge_sf"/>
</dbReference>
<keyword evidence="11" id="KW-0131">Cell cycle</keyword>
<comment type="similarity">
    <text evidence="2">Belongs to the SMC family. SMC4 subfamily.</text>
</comment>
<feature type="coiled-coil region" evidence="12">
    <location>
        <begin position="211"/>
        <end position="322"/>
    </location>
</feature>
<keyword evidence="15" id="KW-1185">Reference proteome</keyword>
<evidence type="ECO:0000256" key="11">
    <source>
        <dbReference type="ARBA" id="ARBA00023306"/>
    </source>
</evidence>
<dbReference type="InterPro" id="IPR003395">
    <property type="entry name" value="RecF/RecN/SMC_N"/>
</dbReference>
<keyword evidence="8 12" id="KW-0175">Coiled coil</keyword>
<feature type="domain" description="RecF/RecN/SMC N-terminal" evidence="13">
    <location>
        <begin position="211"/>
        <end position="569"/>
    </location>
</feature>
<dbReference type="Gene3D" id="3.40.50.300">
    <property type="entry name" value="P-loop containing nucleotide triphosphate hydrolases"/>
    <property type="match status" value="1"/>
</dbReference>
<evidence type="ECO:0000313" key="15">
    <source>
        <dbReference type="Proteomes" id="UP001165063"/>
    </source>
</evidence>
<dbReference type="SUPFAM" id="SSF75553">
    <property type="entry name" value="Smc hinge domain"/>
    <property type="match status" value="1"/>
</dbReference>
<gene>
    <name evidence="14" type="ORF">Amon01_000252800</name>
</gene>
<evidence type="ECO:0000256" key="12">
    <source>
        <dbReference type="SAM" id="Coils"/>
    </source>
</evidence>
<keyword evidence="4" id="KW-0132">Cell division</keyword>
<dbReference type="AlphaFoldDB" id="A0A9W7DFH2"/>
<evidence type="ECO:0000256" key="9">
    <source>
        <dbReference type="ARBA" id="ARBA00023067"/>
    </source>
</evidence>
<dbReference type="InterPro" id="IPR027417">
    <property type="entry name" value="P-loop_NTPase"/>
</dbReference>
<comment type="caution">
    <text evidence="14">The sequence shown here is derived from an EMBL/GenBank/DDBJ whole genome shotgun (WGS) entry which is preliminary data.</text>
</comment>
<dbReference type="GO" id="GO:0051301">
    <property type="term" value="P:cell division"/>
    <property type="evidence" value="ECO:0007669"/>
    <property type="project" value="UniProtKB-KW"/>
</dbReference>
<sequence length="580" mass="66873">MSEANRVAFGGRRRWRVVTLDGKLVDTSGTMSGGGHRVFRGAMRLSSAGPVSGGVSEHELRKLIKTVEIREAQFEEGSRAFNEMEMNLNEFKDRQPQIEIELSKLEVERKSLEDESTDMRKRLRNMTANEKAQKEITVQLKNLKKELDALKSQKGTLQEDSKELEDQIEALQQKILDIGGVKLKMQKSKVDSVLQKLEIVNEKRESDTLQLTKLRNQIAKAVDQKAELEDEIAGCENAIETAKYEYAEKVAAFENSESEINKLNDKKDSLAEKVDSITEKINELEEELNELKKQENDLTNRLEKAEEEIQKCHTRMNHIKNEQSNFEGRPLDELIFWMSEEDQAALSQDNIEAPTLTEDELQSLDMKEVYEEMIRLQEYVRDARVDIDVLRQYGKRFVEYTERKVELEESIKERDEMKEQCEKLKKERLDKFMAGFNEISNTLKEMYKMITIGGNAELELVDNLEPFEGVNFSVMPPRKSWKNISNLSGGEKTLSSLALVFALHRYKPTPLYVMDEIDAALDFRNVSIVANYIKERTKDAQFIVISLRNNMFELAKQLVGIYKVDNKTKSISLQNKELAI</sequence>
<reference evidence="14" key="1">
    <citation type="submission" date="2023-04" db="EMBL/GenBank/DDBJ databases">
        <title>Ambrosiozyma monospora NBRC 1965.</title>
        <authorList>
            <person name="Ichikawa N."/>
            <person name="Sato H."/>
            <person name="Tonouchi N."/>
        </authorList>
    </citation>
    <scope>NUCLEOTIDE SEQUENCE</scope>
    <source>
        <strain evidence="14">NBRC 1965</strain>
    </source>
</reference>
<keyword evidence="7" id="KW-0067">ATP-binding</keyword>
<evidence type="ECO:0000256" key="2">
    <source>
        <dbReference type="ARBA" id="ARBA00006005"/>
    </source>
</evidence>
<evidence type="ECO:0000256" key="8">
    <source>
        <dbReference type="ARBA" id="ARBA00023054"/>
    </source>
</evidence>
<dbReference type="PANTHER" id="PTHR18937">
    <property type="entry name" value="STRUCTURAL MAINTENANCE OF CHROMOSOMES SMC FAMILY MEMBER"/>
    <property type="match status" value="1"/>
</dbReference>
<keyword evidence="9" id="KW-0226">DNA condensation</keyword>
<protein>
    <recommendedName>
        <fullName evidence="3">Structural maintenance of chromosomes protein 4</fullName>
    </recommendedName>
</protein>
<dbReference type="GO" id="GO:0000796">
    <property type="term" value="C:condensin complex"/>
    <property type="evidence" value="ECO:0007669"/>
    <property type="project" value="TreeGrafter"/>
</dbReference>
<dbReference type="OrthoDB" id="5575062at2759"/>
<feature type="coiled-coil region" evidence="12">
    <location>
        <begin position="88"/>
        <end position="174"/>
    </location>
</feature>
<dbReference type="Gene3D" id="3.30.70.1620">
    <property type="match status" value="1"/>
</dbReference>
<dbReference type="GO" id="GO:0005524">
    <property type="term" value="F:ATP binding"/>
    <property type="evidence" value="ECO:0007669"/>
    <property type="project" value="UniProtKB-KW"/>
</dbReference>
<evidence type="ECO:0000256" key="4">
    <source>
        <dbReference type="ARBA" id="ARBA00022618"/>
    </source>
</evidence>
<dbReference type="EMBL" id="BSXU01000932">
    <property type="protein sequence ID" value="GMG22147.1"/>
    <property type="molecule type" value="Genomic_DNA"/>
</dbReference>
<accession>A0A9W7DFH2</accession>
<dbReference type="SUPFAM" id="SSF52540">
    <property type="entry name" value="P-loop containing nucleoside triphosphate hydrolases"/>
    <property type="match status" value="1"/>
</dbReference>
<dbReference type="FunFam" id="3.40.50.300:FF:000481">
    <property type="entry name" value="Structural maintenance of chromosomes 4"/>
    <property type="match status" value="1"/>
</dbReference>
<dbReference type="Pfam" id="PF02463">
    <property type="entry name" value="SMC_N"/>
    <property type="match status" value="1"/>
</dbReference>
<dbReference type="Gene3D" id="1.20.120.330">
    <property type="entry name" value="Nucleotidyltransferases domain 2"/>
    <property type="match status" value="1"/>
</dbReference>